<comment type="subcellular location">
    <subcellularLocation>
        <location evidence="1 6">Cell membrane</location>
        <topology evidence="1 6">Multi-pass membrane protein</topology>
    </subcellularLocation>
</comment>
<evidence type="ECO:0000256" key="5">
    <source>
        <dbReference type="ARBA" id="ARBA00023136"/>
    </source>
</evidence>
<evidence type="ECO:0000256" key="1">
    <source>
        <dbReference type="ARBA" id="ARBA00004651"/>
    </source>
</evidence>
<dbReference type="OrthoDB" id="1705903at2"/>
<dbReference type="PIRSF" id="PIRSF018968">
    <property type="entry name" value="ABC_permease_BceB"/>
    <property type="match status" value="1"/>
</dbReference>
<dbReference type="GO" id="GO:0005886">
    <property type="term" value="C:plasma membrane"/>
    <property type="evidence" value="ECO:0007669"/>
    <property type="project" value="UniProtKB-SubCell"/>
</dbReference>
<proteinExistence type="inferred from homology"/>
<keyword evidence="3 6" id="KW-0812">Transmembrane</keyword>
<dbReference type="PANTHER" id="PTHR46795:SF3">
    <property type="entry name" value="ABC TRANSPORTER PERMEASE"/>
    <property type="match status" value="1"/>
</dbReference>
<evidence type="ECO:0000256" key="4">
    <source>
        <dbReference type="ARBA" id="ARBA00022989"/>
    </source>
</evidence>
<reference evidence="8" key="1">
    <citation type="submission" date="2015-06" db="EMBL/GenBank/DDBJ databases">
        <authorList>
            <person name="Liu B."/>
            <person name="Wang J."/>
            <person name="Zhu Y."/>
            <person name="Liu G."/>
            <person name="Chen Q."/>
            <person name="Zheng C."/>
            <person name="Che J."/>
            <person name="Ge C."/>
            <person name="Shi H."/>
            <person name="Pan Z."/>
            <person name="Liu X."/>
        </authorList>
    </citation>
    <scope>NUCLEOTIDE SEQUENCE [LARGE SCALE GENOMIC DNA]</scope>
    <source>
        <strain evidence="8">DSM 16346</strain>
    </source>
</reference>
<accession>A0A0J6FUD6</accession>
<evidence type="ECO:0000313" key="9">
    <source>
        <dbReference type="Proteomes" id="UP000035996"/>
    </source>
</evidence>
<feature type="transmembrane region" description="Helical" evidence="6">
    <location>
        <begin position="146"/>
        <end position="175"/>
    </location>
</feature>
<keyword evidence="9" id="KW-1185">Reference proteome</keyword>
<feature type="transmembrane region" description="Helical" evidence="6">
    <location>
        <begin position="100"/>
        <end position="126"/>
    </location>
</feature>
<evidence type="ECO:0000256" key="2">
    <source>
        <dbReference type="ARBA" id="ARBA00022475"/>
    </source>
</evidence>
<gene>
    <name evidence="8" type="ORF">AB986_01095</name>
</gene>
<dbReference type="RefSeq" id="WP_048309046.1">
    <property type="nucleotide sequence ID" value="NZ_CP119526.1"/>
</dbReference>
<evidence type="ECO:0000256" key="6">
    <source>
        <dbReference type="PIRNR" id="PIRNR018968"/>
    </source>
</evidence>
<keyword evidence="4 6" id="KW-1133">Transmembrane helix</keyword>
<dbReference type="PATRIC" id="fig|157733.3.peg.2424"/>
<dbReference type="PANTHER" id="PTHR46795">
    <property type="entry name" value="ABC TRANSPORTER PERMEASE-RELATED-RELATED"/>
    <property type="match status" value="1"/>
</dbReference>
<comment type="caution">
    <text evidence="8">The sequence shown here is derived from an EMBL/GenBank/DDBJ whole genome shotgun (WGS) entry which is preliminary data.</text>
</comment>
<name>A0A0J6FUD6_9BACL</name>
<organism evidence="8 9">
    <name type="scientific">Guptibacillus hwajinpoensis</name>
    <dbReference type="NCBI Taxonomy" id="208199"/>
    <lineage>
        <taxon>Bacteria</taxon>
        <taxon>Bacillati</taxon>
        <taxon>Bacillota</taxon>
        <taxon>Bacilli</taxon>
        <taxon>Bacillales</taxon>
        <taxon>Guptibacillaceae</taxon>
        <taxon>Guptibacillus</taxon>
    </lineage>
</organism>
<dbReference type="Pfam" id="PF02687">
    <property type="entry name" value="FtsX"/>
    <property type="match status" value="1"/>
</dbReference>
<feature type="transmembrane region" description="Helical" evidence="6">
    <location>
        <begin position="20"/>
        <end position="40"/>
    </location>
</feature>
<feature type="transmembrane region" description="Helical" evidence="6">
    <location>
        <begin position="585"/>
        <end position="603"/>
    </location>
</feature>
<protein>
    <submittedName>
        <fullName evidence="8">Bacitracin ABC transporter permease</fullName>
    </submittedName>
</protein>
<feature type="transmembrane region" description="Helical" evidence="6">
    <location>
        <begin position="528"/>
        <end position="550"/>
    </location>
</feature>
<dbReference type="InterPro" id="IPR027022">
    <property type="entry name" value="ABC_permease_BceB-typ"/>
</dbReference>
<dbReference type="GO" id="GO:0055085">
    <property type="term" value="P:transmembrane transport"/>
    <property type="evidence" value="ECO:0007669"/>
    <property type="project" value="UniProtKB-UniRule"/>
</dbReference>
<evidence type="ECO:0000256" key="3">
    <source>
        <dbReference type="ARBA" id="ARBA00022692"/>
    </source>
</evidence>
<evidence type="ECO:0000259" key="7">
    <source>
        <dbReference type="Pfam" id="PF02687"/>
    </source>
</evidence>
<keyword evidence="5 6" id="KW-0472">Membrane</keyword>
<feature type="transmembrane region" description="Helical" evidence="6">
    <location>
        <begin position="615"/>
        <end position="640"/>
    </location>
</feature>
<feature type="domain" description="ABC3 transporter permease C-terminal" evidence="7">
    <location>
        <begin position="60"/>
        <end position="178"/>
    </location>
</feature>
<dbReference type="InterPro" id="IPR003838">
    <property type="entry name" value="ABC3_permease_C"/>
</dbReference>
<feature type="transmembrane region" description="Helical" evidence="6">
    <location>
        <begin position="196"/>
        <end position="218"/>
    </location>
</feature>
<evidence type="ECO:0000313" key="8">
    <source>
        <dbReference type="EMBL" id="KMM37962.1"/>
    </source>
</evidence>
<comment type="similarity">
    <text evidence="6">Belongs to the ABC-4 integral membrane protein family.</text>
</comment>
<feature type="transmembrane region" description="Helical" evidence="6">
    <location>
        <begin position="233"/>
        <end position="252"/>
    </location>
</feature>
<dbReference type="AlphaFoldDB" id="A0A0J6FUD6"/>
<sequence>MSINQMILKNMRKNLKNYYLYVFALIFSVGLYFSFVTLQYDPGVDNVETSAKMAAAIRTAAIMLVVIVTVFLVYANSIFIKRRGKEIGLFQLIGMTKARIFCVLTIENLMIYISSMLIGIFVGFSFSKLIQMVLFKTTGITEVASLNFSAAALLQTVIVFFVIFGVIMLTNWIFIKRHSILSLFYVTSKTEGRIRNISILEISMGVLGIGLIIAGYYVSSKLFDGDFSLMNELLYAMAFILGAVILGTYLLYKGSIRVVANLLRKRKNGYLNINDVLSLSSIMFRMKSNSLLLTIITTVSALAIGLSSLSYISYYSAEKTSKQNIPDHFSLADENNAKQYEMALKENGFDFYQKELEVLQANVITKEILAKQQPGAAFDPSEMVLPIISDQSLNEMNVAPNEAIFTGYSKVLASVISFDKEGLIQIAGKDKVIDQDYLGLENDYILPYSYSDGGLPTVVVDQTTFASLQEDIDKEVQDEPLTYFGYNLEDPSKLPEATELFQSLSFDDDEGRSSQYEAFLQQKENMGLVMFIVGFLGLSFLITSGCILYFKQMNESEEERPNYTVLRKLGFTEADLSRGVRGKQLVNFGIPLVVGLLHGYFAVRSGWFFFGTEFYTPMLIVMAIYTILYSIFGGLSVVYYKKVIREAL</sequence>
<feature type="transmembrane region" description="Helical" evidence="6">
    <location>
        <begin position="291"/>
        <end position="314"/>
    </location>
</feature>
<keyword evidence="2 6" id="KW-1003">Cell membrane</keyword>
<dbReference type="InterPro" id="IPR052536">
    <property type="entry name" value="ABC-4_Integral_Memb_Prot"/>
</dbReference>
<dbReference type="STRING" id="157733.AB986_01095"/>
<feature type="transmembrane region" description="Helical" evidence="6">
    <location>
        <begin position="60"/>
        <end position="79"/>
    </location>
</feature>
<keyword evidence="6" id="KW-0813">Transport</keyword>
<dbReference type="EMBL" id="LELK01000001">
    <property type="protein sequence ID" value="KMM37962.1"/>
    <property type="molecule type" value="Genomic_DNA"/>
</dbReference>
<dbReference type="Proteomes" id="UP000035996">
    <property type="component" value="Unassembled WGS sequence"/>
</dbReference>